<dbReference type="InterPro" id="IPR036116">
    <property type="entry name" value="FN3_sf"/>
</dbReference>
<dbReference type="SUPFAM" id="SSF49265">
    <property type="entry name" value="Fibronectin type III"/>
    <property type="match status" value="1"/>
</dbReference>
<name>X1C2F9_9ZZZZ</name>
<accession>X1C2F9</accession>
<dbReference type="Pfam" id="PF00041">
    <property type="entry name" value="fn3"/>
    <property type="match status" value="1"/>
</dbReference>
<sequence length="228" mass="23679">MQLRGFFFGILLLFPLTVFAQTVIFEGNTASGIQNLNVDGTLYNVDFEYGSANNIYGTPPVFDFNTDDGARDATLAVVNALNGVPAVQNVGPIKDANFKIGHDADELLGTIITVTEEARYRNSNWDYGGPDFPDSDRQETYATFTIAGTGEPGVPGAPTGISAAGGNAVATVSFSAPDDDGGSTVTSYTATSSPGGISVSRASSPITVPGLTNSTAYTFTVHATNIKG</sequence>
<dbReference type="SMART" id="SM00060">
    <property type="entry name" value="FN3"/>
    <property type="match status" value="1"/>
</dbReference>
<dbReference type="AlphaFoldDB" id="X1C2F9"/>
<feature type="domain" description="Fibronectin type-III" evidence="2">
    <location>
        <begin position="154"/>
        <end position="228"/>
    </location>
</feature>
<comment type="caution">
    <text evidence="3">The sequence shown here is derived from an EMBL/GenBank/DDBJ whole genome shotgun (WGS) entry which is preliminary data.</text>
</comment>
<feature type="non-terminal residue" evidence="3">
    <location>
        <position position="228"/>
    </location>
</feature>
<dbReference type="InterPro" id="IPR013783">
    <property type="entry name" value="Ig-like_fold"/>
</dbReference>
<organism evidence="3">
    <name type="scientific">marine sediment metagenome</name>
    <dbReference type="NCBI Taxonomy" id="412755"/>
    <lineage>
        <taxon>unclassified sequences</taxon>
        <taxon>metagenomes</taxon>
        <taxon>ecological metagenomes</taxon>
    </lineage>
</organism>
<dbReference type="EMBL" id="BART01027141">
    <property type="protein sequence ID" value="GAG90613.1"/>
    <property type="molecule type" value="Genomic_DNA"/>
</dbReference>
<protein>
    <recommendedName>
        <fullName evidence="2">Fibronectin type-III domain-containing protein</fullName>
    </recommendedName>
</protein>
<dbReference type="CDD" id="cd00063">
    <property type="entry name" value="FN3"/>
    <property type="match status" value="1"/>
</dbReference>
<evidence type="ECO:0000259" key="2">
    <source>
        <dbReference type="PROSITE" id="PS50853"/>
    </source>
</evidence>
<dbReference type="PROSITE" id="PS50853">
    <property type="entry name" value="FN3"/>
    <property type="match status" value="1"/>
</dbReference>
<proteinExistence type="predicted"/>
<feature type="compositionally biased region" description="Polar residues" evidence="1">
    <location>
        <begin position="183"/>
        <end position="197"/>
    </location>
</feature>
<evidence type="ECO:0000313" key="3">
    <source>
        <dbReference type="EMBL" id="GAG90613.1"/>
    </source>
</evidence>
<dbReference type="InterPro" id="IPR003961">
    <property type="entry name" value="FN3_dom"/>
</dbReference>
<evidence type="ECO:0000256" key="1">
    <source>
        <dbReference type="SAM" id="MobiDB-lite"/>
    </source>
</evidence>
<reference evidence="3" key="1">
    <citation type="journal article" date="2014" name="Front. Microbiol.">
        <title>High frequency of phylogenetically diverse reductive dehalogenase-homologous genes in deep subseafloor sedimentary metagenomes.</title>
        <authorList>
            <person name="Kawai M."/>
            <person name="Futagami T."/>
            <person name="Toyoda A."/>
            <person name="Takaki Y."/>
            <person name="Nishi S."/>
            <person name="Hori S."/>
            <person name="Arai W."/>
            <person name="Tsubouchi T."/>
            <person name="Morono Y."/>
            <person name="Uchiyama I."/>
            <person name="Ito T."/>
            <person name="Fujiyama A."/>
            <person name="Inagaki F."/>
            <person name="Takami H."/>
        </authorList>
    </citation>
    <scope>NUCLEOTIDE SEQUENCE</scope>
    <source>
        <strain evidence="3">Expedition CK06-06</strain>
    </source>
</reference>
<gene>
    <name evidence="3" type="ORF">S01H4_48197</name>
</gene>
<dbReference type="Gene3D" id="2.60.40.10">
    <property type="entry name" value="Immunoglobulins"/>
    <property type="match status" value="1"/>
</dbReference>
<feature type="region of interest" description="Disordered" evidence="1">
    <location>
        <begin position="178"/>
        <end position="197"/>
    </location>
</feature>